<accession>A0A6A3JKX9</accession>
<feature type="region of interest" description="Disordered" evidence="1">
    <location>
        <begin position="178"/>
        <end position="220"/>
    </location>
</feature>
<sequence length="303" mass="33923">MRARCRSFGEDYNLVTQNVKKSFDVELLESFCSLRLRKGVADVNEGQIIAEIKALLAKVKNDDLPGIKALFDKELVMDLVETDVDARILAYFQKFKQVVLEHDLEDIFSGDDGEKEKCKQLVSCLAHPVLKVDAKTAVWWTDKAAAKSVQKFYTLVFDNAVAHERHFQQNKRMRMTAMVKDKSNASSASATSGRAAETAAAQPKKQGRSNFGKKFTAPKNDRKVENLVADRKTARKPFTNKEPPSPCSKCQKIHWLNDCPKASDAVKVALRLKLREASKARCCTSSFTPLPGPSSPQRRCRVS</sequence>
<dbReference type="EMBL" id="QXFT01001255">
    <property type="protein sequence ID" value="KAE9323985.1"/>
    <property type="molecule type" value="Genomic_DNA"/>
</dbReference>
<dbReference type="EMBL" id="QXFU01001959">
    <property type="protein sequence ID" value="KAE8992663.1"/>
    <property type="molecule type" value="Genomic_DNA"/>
</dbReference>
<reference evidence="5 7" key="1">
    <citation type="submission" date="2018-09" db="EMBL/GenBank/DDBJ databases">
        <title>Genomic investigation of the strawberry pathogen Phytophthora fragariae indicates pathogenicity is determined by transcriptional variation in three key races.</title>
        <authorList>
            <person name="Adams T.M."/>
            <person name="Armitage A.D."/>
            <person name="Sobczyk M.K."/>
            <person name="Bates H.J."/>
            <person name="Dunwell J.M."/>
            <person name="Nellist C.F."/>
            <person name="Harrison R.J."/>
        </authorList>
    </citation>
    <scope>NUCLEOTIDE SEQUENCE [LARGE SCALE GENOMIC DNA]</scope>
    <source>
        <strain evidence="3 5">SCRP249</strain>
        <strain evidence="2 7">SCRP324</strain>
        <strain evidence="4 6">SCRP333</strain>
    </source>
</reference>
<dbReference type="Proteomes" id="UP000435112">
    <property type="component" value="Unassembled WGS sequence"/>
</dbReference>
<keyword evidence="6" id="KW-1185">Reference proteome</keyword>
<feature type="compositionally biased region" description="Low complexity" evidence="1">
    <location>
        <begin position="184"/>
        <end position="201"/>
    </location>
</feature>
<evidence type="ECO:0000313" key="4">
    <source>
        <dbReference type="EMBL" id="KAE9323985.1"/>
    </source>
</evidence>
<evidence type="ECO:0000313" key="7">
    <source>
        <dbReference type="Proteomes" id="UP000435112"/>
    </source>
</evidence>
<evidence type="ECO:0000256" key="1">
    <source>
        <dbReference type="SAM" id="MobiDB-lite"/>
    </source>
</evidence>
<evidence type="ECO:0000313" key="2">
    <source>
        <dbReference type="EMBL" id="KAE8992663.1"/>
    </source>
</evidence>
<name>A0A6A3JKX9_9STRA</name>
<proteinExistence type="predicted"/>
<dbReference type="OrthoDB" id="10280807at2759"/>
<dbReference type="Proteomes" id="UP000434957">
    <property type="component" value="Unassembled WGS sequence"/>
</dbReference>
<dbReference type="EMBL" id="QXFV01001939">
    <property type="protein sequence ID" value="KAE8995580.1"/>
    <property type="molecule type" value="Genomic_DNA"/>
</dbReference>
<comment type="caution">
    <text evidence="3">The sequence shown here is derived from an EMBL/GenBank/DDBJ whole genome shotgun (WGS) entry which is preliminary data.</text>
</comment>
<organism evidence="3 5">
    <name type="scientific">Phytophthora rubi</name>
    <dbReference type="NCBI Taxonomy" id="129364"/>
    <lineage>
        <taxon>Eukaryota</taxon>
        <taxon>Sar</taxon>
        <taxon>Stramenopiles</taxon>
        <taxon>Oomycota</taxon>
        <taxon>Peronosporomycetes</taxon>
        <taxon>Peronosporales</taxon>
        <taxon>Peronosporaceae</taxon>
        <taxon>Phytophthora</taxon>
    </lineage>
</organism>
<protein>
    <submittedName>
        <fullName evidence="3">Uncharacterized protein</fullName>
    </submittedName>
</protein>
<gene>
    <name evidence="3" type="ORF">PR001_g20088</name>
    <name evidence="2" type="ORF">PR002_g20472</name>
    <name evidence="4" type="ORF">PR003_g16843</name>
</gene>
<evidence type="ECO:0000313" key="3">
    <source>
        <dbReference type="EMBL" id="KAE8995580.1"/>
    </source>
</evidence>
<dbReference type="AlphaFoldDB" id="A0A6A3JKX9"/>
<evidence type="ECO:0000313" key="5">
    <source>
        <dbReference type="Proteomes" id="UP000429607"/>
    </source>
</evidence>
<dbReference type="Proteomes" id="UP000429607">
    <property type="component" value="Unassembled WGS sequence"/>
</dbReference>
<evidence type="ECO:0000313" key="6">
    <source>
        <dbReference type="Proteomes" id="UP000434957"/>
    </source>
</evidence>